<evidence type="ECO:0000313" key="7">
    <source>
        <dbReference type="EMBL" id="QFZ72869.1"/>
    </source>
</evidence>
<dbReference type="AlphaFoldDB" id="A0A5Q0L8F0"/>
<keyword evidence="1" id="KW-0805">Transcription regulation</keyword>
<protein>
    <submittedName>
        <fullName evidence="7">Cyclic nucleotide-binding domain-containing protein</fullName>
    </submittedName>
</protein>
<dbReference type="PANTHER" id="PTHR24567">
    <property type="entry name" value="CRP FAMILY TRANSCRIPTIONAL REGULATORY PROTEIN"/>
    <property type="match status" value="1"/>
</dbReference>
<dbReference type="InterPro" id="IPR014710">
    <property type="entry name" value="RmlC-like_jellyroll"/>
</dbReference>
<dbReference type="InterPro" id="IPR050397">
    <property type="entry name" value="Env_Response_Regulators"/>
</dbReference>
<evidence type="ECO:0000256" key="1">
    <source>
        <dbReference type="ARBA" id="ARBA00023015"/>
    </source>
</evidence>
<dbReference type="InterPro" id="IPR000595">
    <property type="entry name" value="cNMP-bd_dom"/>
</dbReference>
<dbReference type="Gene3D" id="2.60.120.10">
    <property type="entry name" value="Jelly Rolls"/>
    <property type="match status" value="1"/>
</dbReference>
<sequence>MRDHTHSSPTSHSTPLSRWPQGTLMANLSSDDRNALLRLGRVVRYDTGDVLIREGGPETTVLLLTDGCVKVVGAVEDGGTVLLALRVRGELVGEVSALDGQPRSATVIAARPTVTRTLTGAVFLSFLRESRDASEVVQRSVAGKLRGATRHRIDTSGGTATVRLARTLDNLVRSYARAVPEGLRIDVPLSHTDLAALAGISDASVQRALRSLRAAGAVTTKYRGIVIREPGILRAIAAQSGWPAADAGGLPGVPTPRAPRPPRPKRAPLEPPAPHTGSASGLTAPADDAPLSEAG</sequence>
<dbReference type="GO" id="GO:0005829">
    <property type="term" value="C:cytosol"/>
    <property type="evidence" value="ECO:0007669"/>
    <property type="project" value="TreeGrafter"/>
</dbReference>
<keyword evidence="3" id="KW-0804">Transcription</keyword>
<organism evidence="7 8">
    <name type="scientific">Streptomyces fagopyri</name>
    <dbReference type="NCBI Taxonomy" id="2662397"/>
    <lineage>
        <taxon>Bacteria</taxon>
        <taxon>Bacillati</taxon>
        <taxon>Actinomycetota</taxon>
        <taxon>Actinomycetes</taxon>
        <taxon>Kitasatosporales</taxon>
        <taxon>Streptomycetaceae</taxon>
        <taxon>Streptomyces</taxon>
    </lineage>
</organism>
<dbReference type="KEGG" id="sfy:GFH48_05930"/>
<evidence type="ECO:0000313" key="8">
    <source>
        <dbReference type="Proteomes" id="UP000326179"/>
    </source>
</evidence>
<evidence type="ECO:0000256" key="4">
    <source>
        <dbReference type="SAM" id="MobiDB-lite"/>
    </source>
</evidence>
<name>A0A5Q0L8F0_9ACTN</name>
<dbReference type="SMART" id="SM00100">
    <property type="entry name" value="cNMP"/>
    <property type="match status" value="1"/>
</dbReference>
<evidence type="ECO:0000256" key="3">
    <source>
        <dbReference type="ARBA" id="ARBA00023163"/>
    </source>
</evidence>
<accession>A0A5Q0L8F0</accession>
<dbReference type="PROSITE" id="PS51063">
    <property type="entry name" value="HTH_CRP_2"/>
    <property type="match status" value="1"/>
</dbReference>
<dbReference type="EMBL" id="CP045643">
    <property type="protein sequence ID" value="QFZ72869.1"/>
    <property type="molecule type" value="Genomic_DNA"/>
</dbReference>
<keyword evidence="2" id="KW-0238">DNA-binding</keyword>
<dbReference type="InterPro" id="IPR012318">
    <property type="entry name" value="HTH_CRP"/>
</dbReference>
<evidence type="ECO:0000259" key="6">
    <source>
        <dbReference type="PROSITE" id="PS51063"/>
    </source>
</evidence>
<dbReference type="GO" id="GO:0003677">
    <property type="term" value="F:DNA binding"/>
    <property type="evidence" value="ECO:0007669"/>
    <property type="project" value="UniProtKB-KW"/>
</dbReference>
<dbReference type="Pfam" id="PF13545">
    <property type="entry name" value="HTH_Crp_2"/>
    <property type="match status" value="1"/>
</dbReference>
<keyword evidence="8" id="KW-1185">Reference proteome</keyword>
<dbReference type="GO" id="GO:0003700">
    <property type="term" value="F:DNA-binding transcription factor activity"/>
    <property type="evidence" value="ECO:0007669"/>
    <property type="project" value="TreeGrafter"/>
</dbReference>
<evidence type="ECO:0000259" key="5">
    <source>
        <dbReference type="PROSITE" id="PS50042"/>
    </source>
</evidence>
<dbReference type="InterPro" id="IPR036388">
    <property type="entry name" value="WH-like_DNA-bd_sf"/>
</dbReference>
<evidence type="ECO:0000256" key="2">
    <source>
        <dbReference type="ARBA" id="ARBA00023125"/>
    </source>
</evidence>
<feature type="region of interest" description="Disordered" evidence="4">
    <location>
        <begin position="1"/>
        <end position="21"/>
    </location>
</feature>
<dbReference type="Pfam" id="PF00027">
    <property type="entry name" value="cNMP_binding"/>
    <property type="match status" value="1"/>
</dbReference>
<proteinExistence type="predicted"/>
<gene>
    <name evidence="7" type="ORF">GFH48_05930</name>
</gene>
<feature type="domain" description="HTH crp-type" evidence="6">
    <location>
        <begin position="158"/>
        <end position="231"/>
    </location>
</feature>
<dbReference type="InterPro" id="IPR036390">
    <property type="entry name" value="WH_DNA-bd_sf"/>
</dbReference>
<reference evidence="7 8" key="1">
    <citation type="submission" date="2019-10" db="EMBL/GenBank/DDBJ databases">
        <title>A novel species.</title>
        <authorList>
            <person name="Gao J."/>
        </authorList>
    </citation>
    <scope>NUCLEOTIDE SEQUENCE [LARGE SCALE GENOMIC DNA]</scope>
    <source>
        <strain evidence="7 8">QMT-28</strain>
    </source>
</reference>
<feature type="domain" description="Cyclic nucleotide-binding" evidence="5">
    <location>
        <begin position="24"/>
        <end position="127"/>
    </location>
</feature>
<dbReference type="SUPFAM" id="SSF51206">
    <property type="entry name" value="cAMP-binding domain-like"/>
    <property type="match status" value="1"/>
</dbReference>
<dbReference type="SMART" id="SM00419">
    <property type="entry name" value="HTH_CRP"/>
    <property type="match status" value="1"/>
</dbReference>
<dbReference type="InterPro" id="IPR018490">
    <property type="entry name" value="cNMP-bd_dom_sf"/>
</dbReference>
<dbReference type="Proteomes" id="UP000326179">
    <property type="component" value="Chromosome"/>
</dbReference>
<dbReference type="PANTHER" id="PTHR24567:SF74">
    <property type="entry name" value="HTH-TYPE TRANSCRIPTIONAL REGULATOR ARCR"/>
    <property type="match status" value="1"/>
</dbReference>
<dbReference type="CDD" id="cd00038">
    <property type="entry name" value="CAP_ED"/>
    <property type="match status" value="1"/>
</dbReference>
<dbReference type="PROSITE" id="PS50042">
    <property type="entry name" value="CNMP_BINDING_3"/>
    <property type="match status" value="1"/>
</dbReference>
<dbReference type="SUPFAM" id="SSF46785">
    <property type="entry name" value="Winged helix' DNA-binding domain"/>
    <property type="match status" value="1"/>
</dbReference>
<dbReference type="Gene3D" id="1.10.10.10">
    <property type="entry name" value="Winged helix-like DNA-binding domain superfamily/Winged helix DNA-binding domain"/>
    <property type="match status" value="1"/>
</dbReference>
<feature type="region of interest" description="Disordered" evidence="4">
    <location>
        <begin position="246"/>
        <end position="295"/>
    </location>
</feature>